<dbReference type="RefSeq" id="XP_003010872.1">
    <property type="nucleotide sequence ID" value="XM_003010826.1"/>
</dbReference>
<sequence length="864" mass="95259">MKRNADEETVKMNGNPVQSPETSVTPAPPKRKRETTAEGEADGTAPTSGSGESAFPDTLKDLLLVLSKHDSELGILSRPLAYVPTGEPENKRVKRSKTAVEQQSVQSRVEKSYYNSLEPFLHDVEQSINSFVAECQRHDSKTRRSTTQASPNESSSRANAFRKELNRLVLKISPQASPSTTSIKPAKAEDTPEPLPGNSRNDRLALALVDNTPHGRQIFSSVQKSDLPINETALPKGIVVTKIVPFNPLHMDESRTRTRTIGEVFAPRPNLPVLERPQKRPAESGPTVVEWLDPLEAASSLPSKLLGRKAYSQISLPSGSWLNYGYENPLLSDNARRVSRQEAIEKEKFSKEDKSLFHAIYSSFAPSFDSSGAVAPRAAKYQAWWEKSGARRMNVLFNFEQNDEDSAASLKARPTLDQVLDPQLLDEETLSEAVESFKPDTMYVDKATDSKEAESDKDKEKKAQGDIGEILDDISDLLQTLNSYRQLRNLAQQPPDKRAADQSNGTLPSQDPTATPSDAEYSIYETLKSSLSTLVSSLPPYAVSKLTGEQLAELNLSKKILLDGADYPGTLDDDDFTKQQKQAAQIQQNLVNSRGHAHGQAPQGRPAPYQAPTAPAPYQRQHATRQKHMPVNYQQVPPQGYAGRPPPPPPGHYQPVNPQPYAQHPPTGQRQGYMQPPYQQPAAASPPYSRSAMLQQFQRPASNGVPPYPQRRASPAQTPTQPYPHRTPQVAYHQPIHQPQINHAATAQRMPQSPHGYNQSPQRTPYLNSPTGHPAQPRYFQQQTPQPMPYANYHPGQANQIHSPYAKASPGIPYPRSAAEQAAIMDRNKMQLLDGRAQAVASPQPMQPNGQPNGVPMATPGPSK</sequence>
<dbReference type="STRING" id="663331.D4B377"/>
<feature type="compositionally biased region" description="Polar residues" evidence="1">
    <location>
        <begin position="145"/>
        <end position="158"/>
    </location>
</feature>
<feature type="region of interest" description="Disordered" evidence="1">
    <location>
        <begin position="834"/>
        <end position="864"/>
    </location>
</feature>
<dbReference type="Pfam" id="PF25009">
    <property type="entry name" value="DUF7785"/>
    <property type="match status" value="1"/>
</dbReference>
<feature type="compositionally biased region" description="Polar residues" evidence="1">
    <location>
        <begin position="501"/>
        <end position="516"/>
    </location>
</feature>
<reference evidence="5" key="1">
    <citation type="journal article" date="2011" name="Genome Biol.">
        <title>Comparative and functional genomics provide insights into the pathogenicity of dermatophytic fungi.</title>
        <authorList>
            <person name="Burmester A."/>
            <person name="Shelest E."/>
            <person name="Gloeckner G."/>
            <person name="Heddergott C."/>
            <person name="Schindler S."/>
            <person name="Staib P."/>
            <person name="Heidel A."/>
            <person name="Felder M."/>
            <person name="Petzold A."/>
            <person name="Szafranski K."/>
            <person name="Feuermann M."/>
            <person name="Pedruzzi I."/>
            <person name="Priebe S."/>
            <person name="Groth M."/>
            <person name="Winkler R."/>
            <person name="Li W."/>
            <person name="Kniemeyer O."/>
            <person name="Schroeckh V."/>
            <person name="Hertweck C."/>
            <person name="Hube B."/>
            <person name="White T.C."/>
            <person name="Platzer M."/>
            <person name="Guthke R."/>
            <person name="Heitman J."/>
            <person name="Woestemeyer J."/>
            <person name="Zipfel P.F."/>
            <person name="Monod M."/>
            <person name="Brakhage A.A."/>
        </authorList>
    </citation>
    <scope>NUCLEOTIDE SEQUENCE [LARGE SCALE GENOMIC DNA]</scope>
    <source>
        <strain evidence="5">ATCC MYA-4681 / CBS 112371</strain>
    </source>
</reference>
<feature type="region of interest" description="Disordered" evidence="1">
    <location>
        <begin position="172"/>
        <end position="199"/>
    </location>
</feature>
<dbReference type="InterPro" id="IPR056687">
    <property type="entry name" value="DUF7785"/>
</dbReference>
<accession>D4B377</accession>
<gene>
    <name evidence="4" type="ORF">ARB_02911</name>
</gene>
<dbReference type="OMA" id="TMEKDDF"/>
<dbReference type="GeneID" id="9524987"/>
<feature type="region of interest" description="Disordered" evidence="1">
    <location>
        <begin position="136"/>
        <end position="158"/>
    </location>
</feature>
<proteinExistence type="predicted"/>
<dbReference type="eggNOG" id="ENOG502S55E">
    <property type="taxonomic scope" value="Eukaryota"/>
</dbReference>
<feature type="domain" description="DUF7877" evidence="3">
    <location>
        <begin position="57"/>
        <end position="168"/>
    </location>
</feature>
<evidence type="ECO:0000259" key="2">
    <source>
        <dbReference type="Pfam" id="PF25009"/>
    </source>
</evidence>
<evidence type="ECO:0000256" key="1">
    <source>
        <dbReference type="SAM" id="MobiDB-lite"/>
    </source>
</evidence>
<dbReference type="InterPro" id="IPR057199">
    <property type="entry name" value="DUF7877"/>
</dbReference>
<dbReference type="AlphaFoldDB" id="D4B377"/>
<feature type="region of interest" description="Disordered" evidence="1">
    <location>
        <begin position="746"/>
        <end position="788"/>
    </location>
</feature>
<feature type="region of interest" description="Disordered" evidence="1">
    <location>
        <begin position="1"/>
        <end position="55"/>
    </location>
</feature>
<feature type="compositionally biased region" description="Polar residues" evidence="1">
    <location>
        <begin position="174"/>
        <end position="183"/>
    </location>
</feature>
<dbReference type="Pfam" id="PF25289">
    <property type="entry name" value="DUF7877"/>
    <property type="match status" value="1"/>
</dbReference>
<protein>
    <submittedName>
        <fullName evidence="4">Uncharacterized protein</fullName>
    </submittedName>
</protein>
<feature type="compositionally biased region" description="Low complexity" evidence="1">
    <location>
        <begin position="668"/>
        <end position="693"/>
    </location>
</feature>
<feature type="domain" description="DUF7785" evidence="2">
    <location>
        <begin position="466"/>
        <end position="561"/>
    </location>
</feature>
<feature type="compositionally biased region" description="Polar residues" evidence="1">
    <location>
        <begin position="746"/>
        <end position="771"/>
    </location>
</feature>
<evidence type="ECO:0000313" key="4">
    <source>
        <dbReference type="EMBL" id="EFE30232.1"/>
    </source>
</evidence>
<feature type="compositionally biased region" description="Polar residues" evidence="1">
    <location>
        <begin position="15"/>
        <end position="25"/>
    </location>
</feature>
<dbReference type="Proteomes" id="UP000008866">
    <property type="component" value="Unassembled WGS sequence"/>
</dbReference>
<feature type="compositionally biased region" description="Low complexity" evidence="1">
    <location>
        <begin position="843"/>
        <end position="856"/>
    </location>
</feature>
<feature type="region of interest" description="Disordered" evidence="1">
    <location>
        <begin position="592"/>
        <end position="728"/>
    </location>
</feature>
<keyword evidence="5" id="KW-1185">Reference proteome</keyword>
<feature type="compositionally biased region" description="Low complexity" evidence="1">
    <location>
        <begin position="606"/>
        <end position="619"/>
    </location>
</feature>
<organism evidence="4 5">
    <name type="scientific">Arthroderma benhamiae (strain ATCC MYA-4681 / CBS 112371)</name>
    <name type="common">Trichophyton mentagrophytes</name>
    <dbReference type="NCBI Taxonomy" id="663331"/>
    <lineage>
        <taxon>Eukaryota</taxon>
        <taxon>Fungi</taxon>
        <taxon>Dikarya</taxon>
        <taxon>Ascomycota</taxon>
        <taxon>Pezizomycotina</taxon>
        <taxon>Eurotiomycetes</taxon>
        <taxon>Eurotiomycetidae</taxon>
        <taxon>Onygenales</taxon>
        <taxon>Arthrodermataceae</taxon>
        <taxon>Trichophyton</taxon>
    </lineage>
</organism>
<dbReference type="KEGG" id="abe:ARB_02911"/>
<comment type="caution">
    <text evidence="4">The sequence shown here is derived from an EMBL/GenBank/DDBJ whole genome shotgun (WGS) entry which is preliminary data.</text>
</comment>
<name>D4B377_ARTBC</name>
<dbReference type="EMBL" id="ABSU01000032">
    <property type="protein sequence ID" value="EFE30232.1"/>
    <property type="molecule type" value="Genomic_DNA"/>
</dbReference>
<evidence type="ECO:0000259" key="3">
    <source>
        <dbReference type="Pfam" id="PF25289"/>
    </source>
</evidence>
<feature type="region of interest" description="Disordered" evidence="1">
    <location>
        <begin position="491"/>
        <end position="517"/>
    </location>
</feature>
<feature type="compositionally biased region" description="Basic and acidic residues" evidence="1">
    <location>
        <begin position="1"/>
        <end position="10"/>
    </location>
</feature>
<evidence type="ECO:0000313" key="5">
    <source>
        <dbReference type="Proteomes" id="UP000008866"/>
    </source>
</evidence>
<dbReference type="HOGENOM" id="CLU_008206_0_0_1"/>